<evidence type="ECO:0000256" key="1">
    <source>
        <dbReference type="ARBA" id="ARBA00004123"/>
    </source>
</evidence>
<dbReference type="OrthoDB" id="6589456at2759"/>
<dbReference type="Proteomes" id="UP000784294">
    <property type="component" value="Unassembled WGS sequence"/>
</dbReference>
<dbReference type="InterPro" id="IPR003877">
    <property type="entry name" value="SPRY_dom"/>
</dbReference>
<dbReference type="InterPro" id="IPR013320">
    <property type="entry name" value="ConA-like_dom_sf"/>
</dbReference>
<dbReference type="Pfam" id="PF00622">
    <property type="entry name" value="SPRY"/>
    <property type="match status" value="1"/>
</dbReference>
<dbReference type="PANTHER" id="PTHR10598:SF0">
    <property type="entry name" value="SET1_ASH2 HISTONE METHYLTRANSFERASE COMPLEX SUBUNIT ASH2"/>
    <property type="match status" value="1"/>
</dbReference>
<accession>A0A448WS42</accession>
<evidence type="ECO:0000259" key="3">
    <source>
        <dbReference type="PROSITE" id="PS50188"/>
    </source>
</evidence>
<evidence type="ECO:0000256" key="2">
    <source>
        <dbReference type="ARBA" id="ARBA00023242"/>
    </source>
</evidence>
<dbReference type="Gene3D" id="2.60.120.920">
    <property type="match status" value="1"/>
</dbReference>
<dbReference type="GO" id="GO:0000976">
    <property type="term" value="F:transcription cis-regulatory region binding"/>
    <property type="evidence" value="ECO:0007669"/>
    <property type="project" value="TreeGrafter"/>
</dbReference>
<dbReference type="EMBL" id="CAAALY010038970">
    <property type="protein sequence ID" value="VEL18844.1"/>
    <property type="molecule type" value="Genomic_DNA"/>
</dbReference>
<dbReference type="InterPro" id="IPR043136">
    <property type="entry name" value="B30.2/SPRY_sf"/>
</dbReference>
<feature type="domain" description="B30.2/SPRY" evidence="3">
    <location>
        <begin position="1"/>
        <end position="131"/>
    </location>
</feature>
<dbReference type="GO" id="GO:0048188">
    <property type="term" value="C:Set1C/COMPASS complex"/>
    <property type="evidence" value="ECO:0007669"/>
    <property type="project" value="InterPro"/>
</dbReference>
<sequence length="131" mass="14103">CRANKGVKSPGAYYYEVTVLEDGPIRIGWSTNDASLELGIDNCGFGYGSDLTTAYGINNPKAGRAMHRGRPIDYGVSVTKGSIIGCLINLDNGSVSWTHNGSVIEPAFTIPEQMRGESFLPGSLCYQPCMY</sequence>
<evidence type="ECO:0000313" key="5">
    <source>
        <dbReference type="Proteomes" id="UP000784294"/>
    </source>
</evidence>
<dbReference type="InterPro" id="IPR001870">
    <property type="entry name" value="B30.2/SPRY"/>
</dbReference>
<keyword evidence="5" id="KW-1185">Reference proteome</keyword>
<dbReference type="AlphaFoldDB" id="A0A448WS42"/>
<name>A0A448WS42_9PLAT</name>
<dbReference type="PANTHER" id="PTHR10598">
    <property type="entry name" value="SET1/ASH2 HISTONE METHYLTRANSFERASE COMPLEX SUBUNIT ASH2"/>
    <property type="match status" value="1"/>
</dbReference>
<keyword evidence="2" id="KW-0539">Nucleus</keyword>
<proteinExistence type="predicted"/>
<dbReference type="SMART" id="SM00449">
    <property type="entry name" value="SPRY"/>
    <property type="match status" value="1"/>
</dbReference>
<organism evidence="4 5">
    <name type="scientific">Protopolystoma xenopodis</name>
    <dbReference type="NCBI Taxonomy" id="117903"/>
    <lineage>
        <taxon>Eukaryota</taxon>
        <taxon>Metazoa</taxon>
        <taxon>Spiralia</taxon>
        <taxon>Lophotrochozoa</taxon>
        <taxon>Platyhelminthes</taxon>
        <taxon>Monogenea</taxon>
        <taxon>Polyopisthocotylea</taxon>
        <taxon>Polystomatidea</taxon>
        <taxon>Polystomatidae</taxon>
        <taxon>Protopolystoma</taxon>
    </lineage>
</organism>
<dbReference type="PROSITE" id="PS50188">
    <property type="entry name" value="B302_SPRY"/>
    <property type="match status" value="1"/>
</dbReference>
<comment type="caution">
    <text evidence="4">The sequence shown here is derived from an EMBL/GenBank/DDBJ whole genome shotgun (WGS) entry which is preliminary data.</text>
</comment>
<dbReference type="InterPro" id="IPR037353">
    <property type="entry name" value="ASH2"/>
</dbReference>
<evidence type="ECO:0000313" key="4">
    <source>
        <dbReference type="EMBL" id="VEL18844.1"/>
    </source>
</evidence>
<comment type="subcellular location">
    <subcellularLocation>
        <location evidence="1">Nucleus</location>
    </subcellularLocation>
</comment>
<protein>
    <recommendedName>
        <fullName evidence="3">B30.2/SPRY domain-containing protein</fullName>
    </recommendedName>
</protein>
<gene>
    <name evidence="4" type="ORF">PXEA_LOCUS12284</name>
</gene>
<dbReference type="SUPFAM" id="SSF49899">
    <property type="entry name" value="Concanavalin A-like lectins/glucanases"/>
    <property type="match status" value="1"/>
</dbReference>
<feature type="non-terminal residue" evidence="4">
    <location>
        <position position="1"/>
    </location>
</feature>
<reference evidence="4" key="1">
    <citation type="submission" date="2018-11" db="EMBL/GenBank/DDBJ databases">
        <authorList>
            <consortium name="Pathogen Informatics"/>
        </authorList>
    </citation>
    <scope>NUCLEOTIDE SEQUENCE</scope>
</reference>